<keyword evidence="9" id="KW-0010">Activator</keyword>
<keyword evidence="8" id="KW-0238">DNA-binding</keyword>
<dbReference type="PANTHER" id="PTHR32071:SF3">
    <property type="entry name" value="HTH-TYPE TRANSCRIPTIONAL REGULATORY PROTEIN TYRR"/>
    <property type="match status" value="1"/>
</dbReference>
<dbReference type="SUPFAM" id="SSF55785">
    <property type="entry name" value="PYP-like sensor domain (PAS domain)"/>
    <property type="match status" value="1"/>
</dbReference>
<dbReference type="InterPro" id="IPR025944">
    <property type="entry name" value="Sigma_54_int_dom_CS"/>
</dbReference>
<dbReference type="Gene3D" id="3.30.70.260">
    <property type="match status" value="1"/>
</dbReference>
<keyword evidence="6" id="KW-0067">ATP-binding</keyword>
<dbReference type="SUPFAM" id="SSF55021">
    <property type="entry name" value="ACT-like"/>
    <property type="match status" value="1"/>
</dbReference>
<keyword evidence="10" id="KW-0804">Transcription</keyword>
<dbReference type="InterPro" id="IPR003593">
    <property type="entry name" value="AAA+_ATPase"/>
</dbReference>
<keyword evidence="2" id="KW-0963">Cytoplasm</keyword>
<dbReference type="CDD" id="cd04877">
    <property type="entry name" value="ACT_TyrR"/>
    <property type="match status" value="1"/>
</dbReference>
<dbReference type="InterPro" id="IPR045865">
    <property type="entry name" value="ACT-like_dom_sf"/>
</dbReference>
<evidence type="ECO:0000256" key="6">
    <source>
        <dbReference type="ARBA" id="ARBA00022840"/>
    </source>
</evidence>
<dbReference type="AlphaFoldDB" id="A0AB38YJN2"/>
<gene>
    <name evidence="14" type="primary">tyrR</name>
    <name evidence="14" type="ORF">NFC81_06870</name>
</gene>
<dbReference type="Gene3D" id="3.30.450.20">
    <property type="entry name" value="PAS domain"/>
    <property type="match status" value="1"/>
</dbReference>
<dbReference type="PROSITE" id="PS00688">
    <property type="entry name" value="SIGMA54_INTERACT_3"/>
    <property type="match status" value="1"/>
</dbReference>
<dbReference type="Gene3D" id="1.10.8.60">
    <property type="match status" value="1"/>
</dbReference>
<evidence type="ECO:0000256" key="10">
    <source>
        <dbReference type="ARBA" id="ARBA00023163"/>
    </source>
</evidence>
<dbReference type="Gene3D" id="1.10.10.60">
    <property type="entry name" value="Homeodomain-like"/>
    <property type="match status" value="1"/>
</dbReference>
<reference evidence="14" key="1">
    <citation type="submission" date="2022-07" db="EMBL/GenBank/DDBJ databases">
        <title>Complete genome sequence of Salinispirillum sp. LH10-3-1 capable of multiple carbohydrate inversion isolated from a soda lake.</title>
        <authorList>
            <person name="Liu J."/>
            <person name="Zhai Y."/>
            <person name="Zhang H."/>
            <person name="Yang H."/>
            <person name="Qu J."/>
            <person name="Li J."/>
        </authorList>
    </citation>
    <scope>NUCLEOTIDE SEQUENCE</scope>
    <source>
        <strain evidence="14">LH 10-3-1</strain>
    </source>
</reference>
<dbReference type="SMART" id="SM00382">
    <property type="entry name" value="AAA"/>
    <property type="match status" value="1"/>
</dbReference>
<dbReference type="InterPro" id="IPR002078">
    <property type="entry name" value="Sigma_54_int"/>
</dbReference>
<evidence type="ECO:0000256" key="8">
    <source>
        <dbReference type="ARBA" id="ARBA00023125"/>
    </source>
</evidence>
<dbReference type="GO" id="GO:0005737">
    <property type="term" value="C:cytoplasm"/>
    <property type="evidence" value="ECO:0007669"/>
    <property type="project" value="UniProtKB-SubCell"/>
</dbReference>
<evidence type="ECO:0000256" key="11">
    <source>
        <dbReference type="ARBA" id="ARBA00029500"/>
    </source>
</evidence>
<feature type="domain" description="ACT" evidence="13">
    <location>
        <begin position="2"/>
        <end position="72"/>
    </location>
</feature>
<dbReference type="GO" id="GO:0006355">
    <property type="term" value="P:regulation of DNA-templated transcription"/>
    <property type="evidence" value="ECO:0007669"/>
    <property type="project" value="InterPro"/>
</dbReference>
<dbReference type="PANTHER" id="PTHR32071">
    <property type="entry name" value="TRANSCRIPTIONAL REGULATORY PROTEIN"/>
    <property type="match status" value="1"/>
</dbReference>
<dbReference type="InterPro" id="IPR025662">
    <property type="entry name" value="Sigma_54_int_dom_ATP-bd_1"/>
</dbReference>
<dbReference type="InterPro" id="IPR030828">
    <property type="entry name" value="HTH_TyrR"/>
</dbReference>
<comment type="subcellular location">
    <subcellularLocation>
        <location evidence="1">Cytoplasm</location>
    </subcellularLocation>
</comment>
<dbReference type="InterPro" id="IPR027417">
    <property type="entry name" value="P-loop_NTPase"/>
</dbReference>
<keyword evidence="3" id="KW-0678">Repressor</keyword>
<dbReference type="RefSeq" id="WP_304996788.1">
    <property type="nucleotide sequence ID" value="NZ_CP101717.1"/>
</dbReference>
<dbReference type="InterPro" id="IPR058031">
    <property type="entry name" value="AAA_lid_NorR"/>
</dbReference>
<organism evidence="14">
    <name type="scientific">Salinispirillum sp. LH 10-3-1</name>
    <dbReference type="NCBI Taxonomy" id="2952525"/>
    <lineage>
        <taxon>Bacteria</taxon>
        <taxon>Pseudomonadati</taxon>
        <taxon>Pseudomonadota</taxon>
        <taxon>Gammaproteobacteria</taxon>
        <taxon>Oceanospirillales</taxon>
        <taxon>Saccharospirillaceae</taxon>
        <taxon>Salinispirillum</taxon>
    </lineage>
</organism>
<dbReference type="PROSITE" id="PS51671">
    <property type="entry name" value="ACT"/>
    <property type="match status" value="1"/>
</dbReference>
<keyword evidence="5" id="KW-0058">Aromatic hydrocarbons catabolism</keyword>
<dbReference type="PROSITE" id="PS50045">
    <property type="entry name" value="SIGMA54_INTERACT_4"/>
    <property type="match status" value="1"/>
</dbReference>
<dbReference type="SUPFAM" id="SSF52540">
    <property type="entry name" value="P-loop containing nucleoside triphosphate hydrolases"/>
    <property type="match status" value="1"/>
</dbReference>
<dbReference type="InterPro" id="IPR009057">
    <property type="entry name" value="Homeodomain-like_sf"/>
</dbReference>
<dbReference type="InterPro" id="IPR035965">
    <property type="entry name" value="PAS-like_dom_sf"/>
</dbReference>
<dbReference type="NCBIfam" id="NF008085">
    <property type="entry name" value="PRK10820.1"/>
    <property type="match status" value="1"/>
</dbReference>
<dbReference type="PROSITE" id="PS00675">
    <property type="entry name" value="SIGMA54_INTERACT_1"/>
    <property type="match status" value="1"/>
</dbReference>
<dbReference type="InterPro" id="IPR002912">
    <property type="entry name" value="ACT_dom"/>
</dbReference>
<keyword evidence="7" id="KW-0805">Transcription regulation</keyword>
<evidence type="ECO:0000256" key="5">
    <source>
        <dbReference type="ARBA" id="ARBA00022797"/>
    </source>
</evidence>
<dbReference type="Gene3D" id="3.40.50.300">
    <property type="entry name" value="P-loop containing nucleotide triphosphate hydrolases"/>
    <property type="match status" value="1"/>
</dbReference>
<dbReference type="GO" id="GO:0003677">
    <property type="term" value="F:DNA binding"/>
    <property type="evidence" value="ECO:0007669"/>
    <property type="project" value="UniProtKB-KW"/>
</dbReference>
<dbReference type="Pfam" id="PF00158">
    <property type="entry name" value="Sigma54_activat"/>
    <property type="match status" value="1"/>
</dbReference>
<evidence type="ECO:0000259" key="12">
    <source>
        <dbReference type="PROSITE" id="PS50045"/>
    </source>
</evidence>
<dbReference type="Pfam" id="PF18024">
    <property type="entry name" value="HTH_50"/>
    <property type="match status" value="1"/>
</dbReference>
<dbReference type="FunFam" id="3.40.50.300:FF:000006">
    <property type="entry name" value="DNA-binding transcriptional regulator NtrC"/>
    <property type="match status" value="1"/>
</dbReference>
<evidence type="ECO:0000256" key="2">
    <source>
        <dbReference type="ARBA" id="ARBA00022490"/>
    </source>
</evidence>
<dbReference type="GO" id="GO:0005524">
    <property type="term" value="F:ATP binding"/>
    <property type="evidence" value="ECO:0007669"/>
    <property type="project" value="UniProtKB-KW"/>
</dbReference>
<feature type="domain" description="Sigma-54 factor interaction" evidence="12">
    <location>
        <begin position="205"/>
        <end position="432"/>
    </location>
</feature>
<protein>
    <recommendedName>
        <fullName evidence="11">HTH-type transcriptional regulatory protein TyrR</fullName>
    </recommendedName>
</protein>
<evidence type="ECO:0000313" key="14">
    <source>
        <dbReference type="EMBL" id="WLD59496.1"/>
    </source>
</evidence>
<name>A0AB38YJN2_9GAMM</name>
<evidence type="ECO:0000259" key="13">
    <source>
        <dbReference type="PROSITE" id="PS51671"/>
    </source>
</evidence>
<evidence type="ECO:0000256" key="9">
    <source>
        <dbReference type="ARBA" id="ARBA00023159"/>
    </source>
</evidence>
<evidence type="ECO:0000256" key="7">
    <source>
        <dbReference type="ARBA" id="ARBA00023015"/>
    </source>
</evidence>
<dbReference type="CDD" id="cd00009">
    <property type="entry name" value="AAA"/>
    <property type="match status" value="1"/>
</dbReference>
<sequence>MRIHILCENRLGIAQEVLDRLVQNEIDLLGIETHVEGEIFLSIPTLAFDQFQQIMPQLRHIDGVHDVSTVSFMPMEREKEELKVLLSTLPEPVISLDVNGRIQIANRAAGAALQADPMSLRGEGLRKHLRGFNLNKWLRDGNHQHESAFVQVAKQAFLADIYPVYIPDDHGRQQFAGAVITLKSPTRLGKQMQTYSQTQSEFSAMVAESKSMRELIRQARRMAVLDAPVLITGETGTGKDLMARACHNFSLRRDKPFAVINCASMPPEAAETELFGVCEGAIPGMAAHEGIFEKYNGGTVFLDEVGDLPLSIQAKLLRVLQEGSFRKVGAEEEQSVDLRIVCSSQKDLSALVDQGVMRQDLYYRINVLTLNLPPLRDRRADIIPLARHFVQRIAETSRRFVTMSDETLNLLKQQNWPGNVRQLENALYRAVSMVEEDIIEPRHLDIPETSAAMSVQVSEFEGTLESSVKEFEAKLLRALYPSFPSSRQLGKRLGLSHTAVANKLREYNIGRRRG</sequence>
<accession>A0AB38YJN2</accession>
<proteinExistence type="predicted"/>
<evidence type="ECO:0000256" key="3">
    <source>
        <dbReference type="ARBA" id="ARBA00022491"/>
    </source>
</evidence>
<keyword evidence="4" id="KW-0547">Nucleotide-binding</keyword>
<dbReference type="SUPFAM" id="SSF46689">
    <property type="entry name" value="Homeodomain-like"/>
    <property type="match status" value="1"/>
</dbReference>
<dbReference type="EMBL" id="CP101717">
    <property type="protein sequence ID" value="WLD59496.1"/>
    <property type="molecule type" value="Genomic_DNA"/>
</dbReference>
<evidence type="ECO:0000256" key="4">
    <source>
        <dbReference type="ARBA" id="ARBA00022741"/>
    </source>
</evidence>
<dbReference type="Pfam" id="PF25601">
    <property type="entry name" value="AAA_lid_14"/>
    <property type="match status" value="1"/>
</dbReference>
<evidence type="ECO:0000256" key="1">
    <source>
        <dbReference type="ARBA" id="ARBA00004496"/>
    </source>
</evidence>
<dbReference type="NCBIfam" id="TIGR04381">
    <property type="entry name" value="HTH_TypR"/>
    <property type="match status" value="1"/>
</dbReference>